<accession>A0A9P5NMG3</accession>
<dbReference type="Gene3D" id="3.20.20.80">
    <property type="entry name" value="Glycosidases"/>
    <property type="match status" value="1"/>
</dbReference>
<organism evidence="3 4">
    <name type="scientific">Gymnopilus junonius</name>
    <name type="common">Spectacular rustgill mushroom</name>
    <name type="synonym">Gymnopilus spectabilis subsp. junonius</name>
    <dbReference type="NCBI Taxonomy" id="109634"/>
    <lineage>
        <taxon>Eukaryota</taxon>
        <taxon>Fungi</taxon>
        <taxon>Dikarya</taxon>
        <taxon>Basidiomycota</taxon>
        <taxon>Agaricomycotina</taxon>
        <taxon>Agaricomycetes</taxon>
        <taxon>Agaricomycetidae</taxon>
        <taxon>Agaricales</taxon>
        <taxon>Agaricineae</taxon>
        <taxon>Hymenogastraceae</taxon>
        <taxon>Gymnopilus</taxon>
    </lineage>
</organism>
<proteinExistence type="predicted"/>
<protein>
    <submittedName>
        <fullName evidence="3">Glycoside hydrolase family 79 protein</fullName>
    </submittedName>
</protein>
<gene>
    <name evidence="3" type="ORF">CPB84DRAFT_1847405</name>
</gene>
<dbReference type="PANTHER" id="PTHR36183:SF2">
    <property type="entry name" value="BETA-GLUCURONIDASE C-TERMINAL DOMAIN-CONTAINING PROTEIN"/>
    <property type="match status" value="1"/>
</dbReference>
<dbReference type="AlphaFoldDB" id="A0A9P5NMG3"/>
<dbReference type="InterPro" id="IPR052974">
    <property type="entry name" value="GH79_Enzymes"/>
</dbReference>
<keyword evidence="3" id="KW-0378">Hydrolase</keyword>
<dbReference type="InterPro" id="IPR031728">
    <property type="entry name" value="GlcAase_C"/>
</dbReference>
<sequence>MSAFSSSKRLFFASLFVRHVLGISVTVPVAAPSTAPKVSQSLVSFSIEQDRWTDWVGTTSQNQFFFNTLDNLKQLTGEPPHIRIGADSEDRTNFNPNVQFAQDVFPAPSTVTPYPEASTVVVGDGFYQAVQFLPPNTHVIWGVNFGKNNLTAAFLEAKAIVKAFASSAVKAAGITLDSIEIGNEADLYSSNGDRASGYSVAQYVPQWVSFATNVSAAAGISKTSTTKFWGAAFAGSSHSTTGFSPQGIFANNILSSAPGSLITAISQHHYSGSFCAGNGGILQDLMTKSTIRGNLTQYSPDIAAVQAEGFEYFFGETNSYSCHGAPGVSNTAGAALWTLDYVLFASQIGISRVFFHEGIGYKYNLIQPVTLTKSTTDGSTLTTPLPPHIQPQYYGAIIAAEAIGNSGSTTAVELTINNTIVSGYAFYVGDKLARAVLINSQAFLSTTTTARNSVHIDLSLTGSGAPKTMTIKRLAIGHADDTSGLTWGGQSFETSTARPSGAVEVTTANVSSGVDIQETEVVLLSFL</sequence>
<dbReference type="Proteomes" id="UP000724874">
    <property type="component" value="Unassembled WGS sequence"/>
</dbReference>
<dbReference type="InterPro" id="IPR017853">
    <property type="entry name" value="GH"/>
</dbReference>
<feature type="signal peptide" evidence="1">
    <location>
        <begin position="1"/>
        <end position="22"/>
    </location>
</feature>
<keyword evidence="1" id="KW-0732">Signal</keyword>
<dbReference type="GO" id="GO:0016787">
    <property type="term" value="F:hydrolase activity"/>
    <property type="evidence" value="ECO:0007669"/>
    <property type="project" value="UniProtKB-KW"/>
</dbReference>
<dbReference type="SUPFAM" id="SSF51445">
    <property type="entry name" value="(Trans)glycosidases"/>
    <property type="match status" value="1"/>
</dbReference>
<dbReference type="PANTHER" id="PTHR36183">
    <property type="entry name" value="BETA-GLUCURONIDASE"/>
    <property type="match status" value="1"/>
</dbReference>
<dbReference type="Pfam" id="PF16862">
    <property type="entry name" value="Glyco_hydro_79C"/>
    <property type="match status" value="1"/>
</dbReference>
<name>A0A9P5NMG3_GYMJU</name>
<evidence type="ECO:0000256" key="1">
    <source>
        <dbReference type="SAM" id="SignalP"/>
    </source>
</evidence>
<dbReference type="EMBL" id="JADNYJ010000049">
    <property type="protein sequence ID" value="KAF8900153.1"/>
    <property type="molecule type" value="Genomic_DNA"/>
</dbReference>
<feature type="domain" description="Beta-glucuronidase C-terminal" evidence="2">
    <location>
        <begin position="423"/>
        <end position="523"/>
    </location>
</feature>
<feature type="chain" id="PRO_5040227795" evidence="1">
    <location>
        <begin position="23"/>
        <end position="527"/>
    </location>
</feature>
<evidence type="ECO:0000313" key="4">
    <source>
        <dbReference type="Proteomes" id="UP000724874"/>
    </source>
</evidence>
<dbReference type="OrthoDB" id="2796951at2759"/>
<evidence type="ECO:0000313" key="3">
    <source>
        <dbReference type="EMBL" id="KAF8900153.1"/>
    </source>
</evidence>
<evidence type="ECO:0000259" key="2">
    <source>
        <dbReference type="Pfam" id="PF16862"/>
    </source>
</evidence>
<reference evidence="3" key="1">
    <citation type="submission" date="2020-11" db="EMBL/GenBank/DDBJ databases">
        <authorList>
            <consortium name="DOE Joint Genome Institute"/>
            <person name="Ahrendt S."/>
            <person name="Riley R."/>
            <person name="Andreopoulos W."/>
            <person name="LaButti K."/>
            <person name="Pangilinan J."/>
            <person name="Ruiz-duenas F.J."/>
            <person name="Barrasa J.M."/>
            <person name="Sanchez-Garcia M."/>
            <person name="Camarero S."/>
            <person name="Miyauchi S."/>
            <person name="Serrano A."/>
            <person name="Linde D."/>
            <person name="Babiker R."/>
            <person name="Drula E."/>
            <person name="Ayuso-Fernandez I."/>
            <person name="Pacheco R."/>
            <person name="Padilla G."/>
            <person name="Ferreira P."/>
            <person name="Barriuso J."/>
            <person name="Kellner H."/>
            <person name="Castanera R."/>
            <person name="Alfaro M."/>
            <person name="Ramirez L."/>
            <person name="Pisabarro A.G."/>
            <person name="Kuo A."/>
            <person name="Tritt A."/>
            <person name="Lipzen A."/>
            <person name="He G."/>
            <person name="Yan M."/>
            <person name="Ng V."/>
            <person name="Cullen D."/>
            <person name="Martin F."/>
            <person name="Rosso M.-N."/>
            <person name="Henrissat B."/>
            <person name="Hibbett D."/>
            <person name="Martinez A.T."/>
            <person name="Grigoriev I.V."/>
        </authorList>
    </citation>
    <scope>NUCLEOTIDE SEQUENCE</scope>
    <source>
        <strain evidence="3">AH 44721</strain>
    </source>
</reference>
<keyword evidence="4" id="KW-1185">Reference proteome</keyword>
<comment type="caution">
    <text evidence="3">The sequence shown here is derived from an EMBL/GenBank/DDBJ whole genome shotgun (WGS) entry which is preliminary data.</text>
</comment>